<comment type="caution">
    <text evidence="1">The sequence shown here is derived from an EMBL/GenBank/DDBJ whole genome shotgun (WGS) entry which is preliminary data.</text>
</comment>
<evidence type="ECO:0000313" key="1">
    <source>
        <dbReference type="EMBL" id="GAF77964.1"/>
    </source>
</evidence>
<sequence>MAARINKINHDEKTKRLIQASQLLNRLNSFAVGEIEMTQAQVNAAKCVIGKTIPDTRAVEMQVDVQGDMTIGWRDNHSIQSEAITSEPSQES</sequence>
<organism evidence="1">
    <name type="scientific">marine sediment metagenome</name>
    <dbReference type="NCBI Taxonomy" id="412755"/>
    <lineage>
        <taxon>unclassified sequences</taxon>
        <taxon>metagenomes</taxon>
        <taxon>ecological metagenomes</taxon>
    </lineage>
</organism>
<reference evidence="1" key="1">
    <citation type="journal article" date="2014" name="Front. Microbiol.">
        <title>High frequency of phylogenetically diverse reductive dehalogenase-homologous genes in deep subseafloor sedimentary metagenomes.</title>
        <authorList>
            <person name="Kawai M."/>
            <person name="Futagami T."/>
            <person name="Toyoda A."/>
            <person name="Takaki Y."/>
            <person name="Nishi S."/>
            <person name="Hori S."/>
            <person name="Arai W."/>
            <person name="Tsubouchi T."/>
            <person name="Morono Y."/>
            <person name="Uchiyama I."/>
            <person name="Ito T."/>
            <person name="Fujiyama A."/>
            <person name="Inagaki F."/>
            <person name="Takami H."/>
        </authorList>
    </citation>
    <scope>NUCLEOTIDE SEQUENCE</scope>
    <source>
        <strain evidence="1">Expedition CK06-06</strain>
    </source>
</reference>
<proteinExistence type="predicted"/>
<name>X0SAF0_9ZZZZ</name>
<dbReference type="EMBL" id="BARS01004421">
    <property type="protein sequence ID" value="GAF77964.1"/>
    <property type="molecule type" value="Genomic_DNA"/>
</dbReference>
<accession>X0SAF0</accession>
<dbReference type="AlphaFoldDB" id="X0SAF0"/>
<protein>
    <submittedName>
        <fullName evidence="1">Uncharacterized protein</fullName>
    </submittedName>
</protein>
<gene>
    <name evidence="1" type="ORF">S01H1_08639</name>
</gene>